<feature type="signal peptide" evidence="1">
    <location>
        <begin position="1"/>
        <end position="23"/>
    </location>
</feature>
<dbReference type="EMBL" id="JAJJVQ010000014">
    <property type="protein sequence ID" value="MCO5784426.1"/>
    <property type="molecule type" value="Genomic_DNA"/>
</dbReference>
<feature type="chain" id="PRO_5045838675" description="Fimbrial protein" evidence="1">
    <location>
        <begin position="24"/>
        <end position="182"/>
    </location>
</feature>
<sequence>MMKHNVMIISSLALAVMSGSAMAGINGGQVEFSGVVANATCDIGLVSNGSSSNVIDLGTASTTGNKQSSQVSFVLQPSNACTVTPTTTGSTTATTQTQANISFTGNFDSVGLKPTSGSATDARLKLIAANSVSENTEINKSNNSAAFTLAELNKGASFKTYLQAGALSGDYHSNLVYSVTYK</sequence>
<dbReference type="SUPFAM" id="SSF49401">
    <property type="entry name" value="Bacterial adhesins"/>
    <property type="match status" value="1"/>
</dbReference>
<dbReference type="InterPro" id="IPR008966">
    <property type="entry name" value="Adhesion_dom_sf"/>
</dbReference>
<reference evidence="2" key="1">
    <citation type="submission" date="2021-11" db="EMBL/GenBank/DDBJ databases">
        <title>Citrobacter meridianamericanus sp. nov. isolated from soil.</title>
        <authorList>
            <person name="Furlan J.P.R."/>
            <person name="Stehling E.G."/>
        </authorList>
    </citation>
    <scope>NUCLEOTIDE SEQUENCE</scope>
    <source>
        <strain evidence="2">BR102</strain>
    </source>
</reference>
<gene>
    <name evidence="2" type="ORF">LOD26_24415</name>
</gene>
<evidence type="ECO:0000313" key="2">
    <source>
        <dbReference type="EMBL" id="MCO5784426.1"/>
    </source>
</evidence>
<evidence type="ECO:0000313" key="3">
    <source>
        <dbReference type="Proteomes" id="UP001139290"/>
    </source>
</evidence>
<organism evidence="2 3">
    <name type="scientific">Citrobacter meridianamericanus</name>
    <dbReference type="NCBI Taxonomy" id="2894201"/>
    <lineage>
        <taxon>Bacteria</taxon>
        <taxon>Pseudomonadati</taxon>
        <taxon>Pseudomonadota</taxon>
        <taxon>Gammaproteobacteria</taxon>
        <taxon>Enterobacterales</taxon>
        <taxon>Enterobacteriaceae</taxon>
        <taxon>Citrobacter</taxon>
    </lineage>
</organism>
<accession>A0ABT1BEZ0</accession>
<dbReference type="Proteomes" id="UP001139290">
    <property type="component" value="Unassembled WGS sequence"/>
</dbReference>
<dbReference type="InterPro" id="IPR036937">
    <property type="entry name" value="Adhesion_dom_fimbrial_sf"/>
</dbReference>
<dbReference type="RefSeq" id="WP_252839054.1">
    <property type="nucleotide sequence ID" value="NZ_JAJJVQ010000014.1"/>
</dbReference>
<name>A0ABT1BEZ0_9ENTR</name>
<comment type="caution">
    <text evidence="2">The sequence shown here is derived from an EMBL/GenBank/DDBJ whole genome shotgun (WGS) entry which is preliminary data.</text>
</comment>
<keyword evidence="1" id="KW-0732">Signal</keyword>
<proteinExistence type="predicted"/>
<evidence type="ECO:0008006" key="4">
    <source>
        <dbReference type="Google" id="ProtNLM"/>
    </source>
</evidence>
<dbReference type="Gene3D" id="2.60.40.1090">
    <property type="entry name" value="Fimbrial-type adhesion domain"/>
    <property type="match status" value="1"/>
</dbReference>
<protein>
    <recommendedName>
        <fullName evidence="4">Fimbrial protein</fullName>
    </recommendedName>
</protein>
<evidence type="ECO:0000256" key="1">
    <source>
        <dbReference type="SAM" id="SignalP"/>
    </source>
</evidence>
<keyword evidence="3" id="KW-1185">Reference proteome</keyword>